<name>A0A834RCP6_SARSC</name>
<dbReference type="OMA" id="RNSIHAP"/>
<dbReference type="Pfam" id="PF09815">
    <property type="entry name" value="XK-related"/>
    <property type="match status" value="1"/>
</dbReference>
<dbReference type="OrthoDB" id="6420233at2759"/>
<feature type="transmembrane region" description="Helical" evidence="7">
    <location>
        <begin position="315"/>
        <end position="333"/>
    </location>
</feature>
<proteinExistence type="inferred from homology"/>
<protein>
    <recommendedName>
        <fullName evidence="7">XK-related protein</fullName>
    </recommendedName>
</protein>
<sequence length="458" mass="54037">MEHQPLNESNNFSNIHHPISLTTTTSPSPLSAPGPLSTREIDQERNERRRRRKTMNFWERTLFQRIFLKSLTRLIIYLHKLYQDFEAVNVYHHERSFYFEIVSMLCLVLPSMIFAIYQSFAEFIKNERLSAKNLLTKFVNGLLLMPWQIKRHLDGLYFASQNLCSFREAREHEKENISYLNRNAETLEFFEDFYAGFIQVVMQLYILSIETNNKYTLIIAELVGSALSIFSMLIAIRRRDDGILTGFLSFVGWISMFTSRVIVFALVALIISHWIFLLCSIHVLVFTVWVYMIAMKALEDDVSPNRSKKRGIHTLILIFFFFGLPSLVLWPYMFHLKEKQRPLKFLIVMFVENTLMILFWYFMRTTDSRKDFFLLILVIVTTVVATLFLSLYFCCKPSKVDQVVLHDMRYTDKESYGIYFEFCDIVFNLNVQKEVKELLDVIRENPELTTPKISTQAS</sequence>
<feature type="transmembrane region" description="Helical" evidence="7">
    <location>
        <begin position="345"/>
        <end position="363"/>
    </location>
</feature>
<evidence type="ECO:0000256" key="7">
    <source>
        <dbReference type="RuleBase" id="RU910716"/>
    </source>
</evidence>
<reference evidence="11" key="1">
    <citation type="journal article" date="2020" name="PLoS Negl. Trop. Dis.">
        <title>High-quality nuclear genome for Sarcoptes scabiei-A critical resource for a neglected parasite.</title>
        <authorList>
            <person name="Korhonen P.K."/>
            <person name="Gasser R.B."/>
            <person name="Ma G."/>
            <person name="Wang T."/>
            <person name="Stroehlein A.J."/>
            <person name="Young N.D."/>
            <person name="Ang C.S."/>
            <person name="Fernando D.D."/>
            <person name="Lu H.C."/>
            <person name="Taylor S."/>
            <person name="Reynolds S.L."/>
            <person name="Mofiz E."/>
            <person name="Najaraj S.H."/>
            <person name="Gowda H."/>
            <person name="Madugundu A."/>
            <person name="Renuse S."/>
            <person name="Holt D."/>
            <person name="Pandey A."/>
            <person name="Papenfuss A.T."/>
            <person name="Fischer K."/>
        </authorList>
    </citation>
    <scope>NUCLEOTIDE SEQUENCE [LARGE SCALE GENOMIC DNA]</scope>
</reference>
<accession>A0A834RCP6</accession>
<organism evidence="9">
    <name type="scientific">Sarcoptes scabiei</name>
    <name type="common">Itch mite</name>
    <name type="synonym">Acarus scabiei</name>
    <dbReference type="NCBI Taxonomy" id="52283"/>
    <lineage>
        <taxon>Eukaryota</taxon>
        <taxon>Metazoa</taxon>
        <taxon>Ecdysozoa</taxon>
        <taxon>Arthropoda</taxon>
        <taxon>Chelicerata</taxon>
        <taxon>Arachnida</taxon>
        <taxon>Acari</taxon>
        <taxon>Acariformes</taxon>
        <taxon>Sarcoptiformes</taxon>
        <taxon>Astigmata</taxon>
        <taxon>Psoroptidia</taxon>
        <taxon>Sarcoptoidea</taxon>
        <taxon>Sarcoptidae</taxon>
        <taxon>Sarcoptinae</taxon>
        <taxon>Sarcoptes</taxon>
    </lineage>
</organism>
<evidence type="ECO:0000256" key="2">
    <source>
        <dbReference type="ARBA" id="ARBA00008789"/>
    </source>
</evidence>
<keyword evidence="5 7" id="KW-1133">Transmembrane helix</keyword>
<feature type="transmembrane region" description="Helical" evidence="7">
    <location>
        <begin position="243"/>
        <end position="268"/>
    </location>
</feature>
<dbReference type="InterPro" id="IPR018629">
    <property type="entry name" value="XK-rel"/>
</dbReference>
<gene>
    <name evidence="9" type="ORF">SSS_6164</name>
</gene>
<feature type="compositionally biased region" description="Polar residues" evidence="8">
    <location>
        <begin position="1"/>
        <end position="14"/>
    </location>
</feature>
<dbReference type="EnsemblMetazoa" id="SSS_6164s_mrna">
    <property type="protein sequence ID" value="KAF7493071.1"/>
    <property type="gene ID" value="SSS_6164"/>
</dbReference>
<comment type="subcellular location">
    <subcellularLocation>
        <location evidence="1">Cell membrane</location>
        <topology evidence="1">Multi-pass membrane protein</topology>
    </subcellularLocation>
    <subcellularLocation>
        <location evidence="7">Membrane</location>
        <topology evidence="7">Multi-pass membrane protein</topology>
    </subcellularLocation>
</comment>
<keyword evidence="4 7" id="KW-0812">Transmembrane</keyword>
<dbReference type="PANTHER" id="PTHR16024:SF28">
    <property type="entry name" value="XK-RELATED PROTEIN"/>
    <property type="match status" value="1"/>
</dbReference>
<feature type="region of interest" description="Disordered" evidence="8">
    <location>
        <begin position="1"/>
        <end position="50"/>
    </location>
</feature>
<keyword evidence="6 7" id="KW-0472">Membrane</keyword>
<keyword evidence="3" id="KW-1003">Cell membrane</keyword>
<feature type="transmembrane region" description="Helical" evidence="7">
    <location>
        <begin position="215"/>
        <end position="236"/>
    </location>
</feature>
<dbReference type="EMBL" id="WVUK01000056">
    <property type="protein sequence ID" value="KAF7493071.1"/>
    <property type="molecule type" value="Genomic_DNA"/>
</dbReference>
<evidence type="ECO:0000256" key="5">
    <source>
        <dbReference type="ARBA" id="ARBA00022989"/>
    </source>
</evidence>
<dbReference type="AlphaFoldDB" id="A0A834RCP6"/>
<reference evidence="9" key="2">
    <citation type="submission" date="2020-01" db="EMBL/GenBank/DDBJ databases">
        <authorList>
            <person name="Korhonen P.K.K."/>
            <person name="Guangxu M.G."/>
            <person name="Wang T.W."/>
            <person name="Stroehlein A.J.S."/>
            <person name="Young N.D."/>
            <person name="Ang C.-S.A."/>
            <person name="Fernando D.W.F."/>
            <person name="Lu H.L."/>
            <person name="Taylor S.T."/>
            <person name="Ehtesham M.E.M."/>
            <person name="Najaraj S.H.N."/>
            <person name="Harsha G.H.G."/>
            <person name="Madugundu A.M."/>
            <person name="Renuse S.R."/>
            <person name="Holt D.H."/>
            <person name="Pandey A.P."/>
            <person name="Papenfuss A.P."/>
            <person name="Gasser R.B.G."/>
            <person name="Fischer K.F."/>
        </authorList>
    </citation>
    <scope>NUCLEOTIDE SEQUENCE</scope>
    <source>
        <strain evidence="9">SSS_KF_BRIS2020</strain>
    </source>
</reference>
<evidence type="ECO:0000256" key="3">
    <source>
        <dbReference type="ARBA" id="ARBA00022475"/>
    </source>
</evidence>
<evidence type="ECO:0000313" key="11">
    <source>
        <dbReference type="Proteomes" id="UP000070412"/>
    </source>
</evidence>
<dbReference type="Proteomes" id="UP000070412">
    <property type="component" value="Unassembled WGS sequence"/>
</dbReference>
<evidence type="ECO:0000256" key="6">
    <source>
        <dbReference type="ARBA" id="ARBA00023136"/>
    </source>
</evidence>
<keyword evidence="11" id="KW-1185">Reference proteome</keyword>
<comment type="similarity">
    <text evidence="2 7">Belongs to the XK family.</text>
</comment>
<evidence type="ECO:0000313" key="10">
    <source>
        <dbReference type="EnsemblMetazoa" id="KAF7493071.1"/>
    </source>
</evidence>
<feature type="transmembrane region" description="Helical" evidence="7">
    <location>
        <begin position="274"/>
        <end position="294"/>
    </location>
</feature>
<evidence type="ECO:0000313" key="9">
    <source>
        <dbReference type="EMBL" id="KAF7493071.1"/>
    </source>
</evidence>
<dbReference type="PANTHER" id="PTHR16024">
    <property type="entry name" value="XK-RELATED PROTEIN"/>
    <property type="match status" value="1"/>
</dbReference>
<feature type="compositionally biased region" description="Low complexity" evidence="8">
    <location>
        <begin position="18"/>
        <end position="38"/>
    </location>
</feature>
<evidence type="ECO:0000256" key="8">
    <source>
        <dbReference type="SAM" id="MobiDB-lite"/>
    </source>
</evidence>
<feature type="transmembrane region" description="Helical" evidence="7">
    <location>
        <begin position="97"/>
        <end position="117"/>
    </location>
</feature>
<feature type="transmembrane region" description="Helical" evidence="7">
    <location>
        <begin position="372"/>
        <end position="393"/>
    </location>
</feature>
<evidence type="ECO:0000256" key="4">
    <source>
        <dbReference type="ARBA" id="ARBA00022692"/>
    </source>
</evidence>
<dbReference type="InterPro" id="IPR050895">
    <property type="entry name" value="XK-related_scramblase"/>
</dbReference>
<dbReference type="GO" id="GO:0005886">
    <property type="term" value="C:plasma membrane"/>
    <property type="evidence" value="ECO:0007669"/>
    <property type="project" value="UniProtKB-SubCell"/>
</dbReference>
<evidence type="ECO:0000256" key="1">
    <source>
        <dbReference type="ARBA" id="ARBA00004651"/>
    </source>
</evidence>
<reference evidence="10" key="3">
    <citation type="submission" date="2022-06" db="UniProtKB">
        <authorList>
            <consortium name="EnsemblMetazoa"/>
        </authorList>
    </citation>
    <scope>IDENTIFICATION</scope>
</reference>